<dbReference type="Pfam" id="PF13419">
    <property type="entry name" value="HAD_2"/>
    <property type="match status" value="1"/>
</dbReference>
<dbReference type="Gene3D" id="3.40.50.1000">
    <property type="entry name" value="HAD superfamily/HAD-like"/>
    <property type="match status" value="1"/>
</dbReference>
<dbReference type="CDD" id="cd07505">
    <property type="entry name" value="HAD_BPGM-like"/>
    <property type="match status" value="1"/>
</dbReference>
<dbReference type="SFLD" id="SFLDG01129">
    <property type="entry name" value="C1.5:_HAD__Beta-PGM__Phosphata"/>
    <property type="match status" value="1"/>
</dbReference>
<keyword evidence="2" id="KW-1185">Reference proteome</keyword>
<dbReference type="GO" id="GO:0050308">
    <property type="term" value="F:sugar-phosphatase activity"/>
    <property type="evidence" value="ECO:0007669"/>
    <property type="project" value="TreeGrafter"/>
</dbReference>
<accession>A0A6P2DF79</accession>
<name>A0A6P2DF79_9BACT</name>
<dbReference type="AlphaFoldDB" id="A0A6P2DF79"/>
<organism evidence="1 2">
    <name type="scientific">Gemmata massiliana</name>
    <dbReference type="NCBI Taxonomy" id="1210884"/>
    <lineage>
        <taxon>Bacteria</taxon>
        <taxon>Pseudomonadati</taxon>
        <taxon>Planctomycetota</taxon>
        <taxon>Planctomycetia</taxon>
        <taxon>Gemmatales</taxon>
        <taxon>Gemmataceae</taxon>
        <taxon>Gemmata</taxon>
    </lineage>
</organism>
<gene>
    <name evidence="1" type="ORF">SOIL9_85260</name>
</gene>
<dbReference type="SUPFAM" id="SSF56784">
    <property type="entry name" value="HAD-like"/>
    <property type="match status" value="1"/>
</dbReference>
<dbReference type="NCBIfam" id="TIGR01549">
    <property type="entry name" value="HAD-SF-IA-v1"/>
    <property type="match status" value="1"/>
</dbReference>
<keyword evidence="1" id="KW-0378">Hydrolase</keyword>
<proteinExistence type="predicted"/>
<evidence type="ECO:0000313" key="1">
    <source>
        <dbReference type="EMBL" id="VTR99413.1"/>
    </source>
</evidence>
<dbReference type="InterPro" id="IPR051806">
    <property type="entry name" value="HAD-like_SPP"/>
</dbReference>
<dbReference type="PANTHER" id="PTHR43481">
    <property type="entry name" value="FRUCTOSE-1-PHOSPHATE PHOSPHATASE"/>
    <property type="match status" value="1"/>
</dbReference>
<sequence length="200" mass="21705">MHTHTWTPPAGTTGLIFDCDGTLANTMPAHYRAWTALLGRFGIPFPEPRFYAMGGMPTASIIRILAGEVGVAVPDVDAMVHEKEQTFLTLLEAVAPIEPVVNIASAHRGKLPIAVASGGYRDTITRTLDRLAIRDWFDAIVTAEDTARHKPDPDVFLEAAKRLGVESATCVVFEDTDIGLEAARRAGMLGVDVRPWVKTI</sequence>
<dbReference type="InterPro" id="IPR041492">
    <property type="entry name" value="HAD_2"/>
</dbReference>
<dbReference type="NCBIfam" id="TIGR01509">
    <property type="entry name" value="HAD-SF-IA-v3"/>
    <property type="match status" value="1"/>
</dbReference>
<dbReference type="InterPro" id="IPR036412">
    <property type="entry name" value="HAD-like_sf"/>
</dbReference>
<dbReference type="InterPro" id="IPR006439">
    <property type="entry name" value="HAD-SF_hydro_IA"/>
</dbReference>
<dbReference type="Gene3D" id="1.10.150.240">
    <property type="entry name" value="Putative phosphatase, domain 2"/>
    <property type="match status" value="1"/>
</dbReference>
<evidence type="ECO:0000313" key="2">
    <source>
        <dbReference type="Proteomes" id="UP000464178"/>
    </source>
</evidence>
<dbReference type="KEGG" id="gms:SOIL9_85260"/>
<dbReference type="PANTHER" id="PTHR43481:SF4">
    <property type="entry name" value="GLYCEROL-1-PHOSPHATE PHOSPHOHYDROLASE 1-RELATED"/>
    <property type="match status" value="1"/>
</dbReference>
<dbReference type="InterPro" id="IPR023198">
    <property type="entry name" value="PGP-like_dom2"/>
</dbReference>
<protein>
    <submittedName>
        <fullName evidence="1">Uncharacterized protein</fullName>
    </submittedName>
</protein>
<dbReference type="EMBL" id="LR593886">
    <property type="protein sequence ID" value="VTR99413.1"/>
    <property type="molecule type" value="Genomic_DNA"/>
</dbReference>
<dbReference type="SFLD" id="SFLDS00003">
    <property type="entry name" value="Haloacid_Dehalogenase"/>
    <property type="match status" value="1"/>
</dbReference>
<dbReference type="InterPro" id="IPR023214">
    <property type="entry name" value="HAD_sf"/>
</dbReference>
<dbReference type="Proteomes" id="UP000464178">
    <property type="component" value="Chromosome"/>
</dbReference>
<dbReference type="RefSeq" id="WP_162671876.1">
    <property type="nucleotide sequence ID" value="NZ_LR593886.1"/>
</dbReference>
<reference evidence="1 2" key="1">
    <citation type="submission" date="2019-05" db="EMBL/GenBank/DDBJ databases">
        <authorList>
            <consortium name="Science for Life Laboratories"/>
        </authorList>
    </citation>
    <scope>NUCLEOTIDE SEQUENCE [LARGE SCALE GENOMIC DNA]</scope>
    <source>
        <strain evidence="1">Soil9</strain>
    </source>
</reference>